<proteinExistence type="predicted"/>
<sequence>MIMEKNSANDAFIASGWLASPGDPNQLTAPLPSRGLRVTHQLVDGSISKLPPLKHKEYYGLRVRWWAAVGFRLNGE</sequence>
<dbReference type="Gramene" id="MELO3C033749.2.1">
    <property type="protein sequence ID" value="MELO3C033749.2.1"/>
    <property type="gene ID" value="MELO3C033749.2"/>
</dbReference>
<protein>
    <submittedName>
        <fullName evidence="1">Uncharacterized protein</fullName>
    </submittedName>
</protein>
<dbReference type="EnsemblPlants" id="MELO3C033749.2.1">
    <property type="protein sequence ID" value="MELO3C033749.2.1"/>
    <property type="gene ID" value="MELO3C033749.2"/>
</dbReference>
<name>A0A9I9EHB2_CUCME</name>
<dbReference type="AlphaFoldDB" id="A0A9I9EHB2"/>
<evidence type="ECO:0000313" key="1">
    <source>
        <dbReference type="EnsemblPlants" id="MELO3C033749.2.1"/>
    </source>
</evidence>
<accession>A0A9I9EHB2</accession>
<reference evidence="1" key="1">
    <citation type="submission" date="2023-03" db="UniProtKB">
        <authorList>
            <consortium name="EnsemblPlants"/>
        </authorList>
    </citation>
    <scope>IDENTIFICATION</scope>
</reference>
<organism evidence="1">
    <name type="scientific">Cucumis melo</name>
    <name type="common">Muskmelon</name>
    <dbReference type="NCBI Taxonomy" id="3656"/>
    <lineage>
        <taxon>Eukaryota</taxon>
        <taxon>Viridiplantae</taxon>
        <taxon>Streptophyta</taxon>
        <taxon>Embryophyta</taxon>
        <taxon>Tracheophyta</taxon>
        <taxon>Spermatophyta</taxon>
        <taxon>Magnoliopsida</taxon>
        <taxon>eudicotyledons</taxon>
        <taxon>Gunneridae</taxon>
        <taxon>Pentapetalae</taxon>
        <taxon>rosids</taxon>
        <taxon>fabids</taxon>
        <taxon>Cucurbitales</taxon>
        <taxon>Cucurbitaceae</taxon>
        <taxon>Benincaseae</taxon>
        <taxon>Cucumis</taxon>
    </lineage>
</organism>